<dbReference type="EMBL" id="AGNL01050262">
    <property type="protein sequence ID" value="EJK44034.1"/>
    <property type="molecule type" value="Genomic_DNA"/>
</dbReference>
<proteinExistence type="predicted"/>
<dbReference type="AlphaFoldDB" id="K0R047"/>
<keyword evidence="3" id="KW-1185">Reference proteome</keyword>
<dbReference type="Proteomes" id="UP000266841">
    <property type="component" value="Unassembled WGS sequence"/>
</dbReference>
<evidence type="ECO:0000256" key="1">
    <source>
        <dbReference type="SAM" id="MobiDB-lite"/>
    </source>
</evidence>
<protein>
    <submittedName>
        <fullName evidence="2">Uncharacterized protein</fullName>
    </submittedName>
</protein>
<reference evidence="2 3" key="1">
    <citation type="journal article" date="2012" name="Genome Biol.">
        <title>Genome and low-iron response of an oceanic diatom adapted to chronic iron limitation.</title>
        <authorList>
            <person name="Lommer M."/>
            <person name="Specht M."/>
            <person name="Roy A.S."/>
            <person name="Kraemer L."/>
            <person name="Andreson R."/>
            <person name="Gutowska M.A."/>
            <person name="Wolf J."/>
            <person name="Bergner S.V."/>
            <person name="Schilhabel M.B."/>
            <person name="Klostermeier U.C."/>
            <person name="Beiko R.G."/>
            <person name="Rosenstiel P."/>
            <person name="Hippler M."/>
            <person name="Laroche J."/>
        </authorList>
    </citation>
    <scope>NUCLEOTIDE SEQUENCE [LARGE SCALE GENOMIC DNA]</scope>
    <source>
        <strain evidence="2 3">CCMP1005</strain>
    </source>
</reference>
<evidence type="ECO:0000313" key="2">
    <source>
        <dbReference type="EMBL" id="EJK44034.1"/>
    </source>
</evidence>
<comment type="caution">
    <text evidence="2">The sequence shown here is derived from an EMBL/GenBank/DDBJ whole genome shotgun (WGS) entry which is preliminary data.</text>
</comment>
<evidence type="ECO:0000313" key="3">
    <source>
        <dbReference type="Proteomes" id="UP000266841"/>
    </source>
</evidence>
<gene>
    <name evidence="2" type="ORF">THAOC_37464</name>
</gene>
<feature type="compositionally biased region" description="Basic and acidic residues" evidence="1">
    <location>
        <begin position="1"/>
        <end position="10"/>
    </location>
</feature>
<feature type="region of interest" description="Disordered" evidence="1">
    <location>
        <begin position="1"/>
        <end position="79"/>
    </location>
</feature>
<sequence>MQPGVDERGKKGTLPPQSSDDDDTEWKVKRRTGAELGQLSVDEGSGPGRHRLGSQRLYNSGLMSARAEEPIGSPERRDG</sequence>
<name>K0R047_THAOC</name>
<organism evidence="2 3">
    <name type="scientific">Thalassiosira oceanica</name>
    <name type="common">Marine diatom</name>
    <dbReference type="NCBI Taxonomy" id="159749"/>
    <lineage>
        <taxon>Eukaryota</taxon>
        <taxon>Sar</taxon>
        <taxon>Stramenopiles</taxon>
        <taxon>Ochrophyta</taxon>
        <taxon>Bacillariophyta</taxon>
        <taxon>Coscinodiscophyceae</taxon>
        <taxon>Thalassiosirophycidae</taxon>
        <taxon>Thalassiosirales</taxon>
        <taxon>Thalassiosiraceae</taxon>
        <taxon>Thalassiosira</taxon>
    </lineage>
</organism>
<feature type="compositionally biased region" description="Basic and acidic residues" evidence="1">
    <location>
        <begin position="66"/>
        <end position="79"/>
    </location>
</feature>
<accession>K0R047</accession>